<dbReference type="AlphaFoldDB" id="A0A0R1UTG9"/>
<dbReference type="OrthoDB" id="2135943at2"/>
<protein>
    <recommendedName>
        <fullName evidence="2">Regulatory protein YycH-like domain-containing protein</fullName>
    </recommendedName>
</protein>
<keyword evidence="4" id="KW-1185">Reference proteome</keyword>
<accession>A0A0R1UTG9</accession>
<evidence type="ECO:0000259" key="2">
    <source>
        <dbReference type="Pfam" id="PF09648"/>
    </source>
</evidence>
<dbReference type="PATRIC" id="fig|1423742.4.peg.1239"/>
<dbReference type="EMBL" id="AZGC01000005">
    <property type="protein sequence ID" value="KRL96447.1"/>
    <property type="molecule type" value="Genomic_DNA"/>
</dbReference>
<dbReference type="Pfam" id="PF09648">
    <property type="entry name" value="YycI"/>
    <property type="match status" value="1"/>
</dbReference>
<dbReference type="InterPro" id="IPR018604">
    <property type="entry name" value="YycI-like"/>
</dbReference>
<proteinExistence type="predicted"/>
<evidence type="ECO:0000313" key="4">
    <source>
        <dbReference type="Proteomes" id="UP000051084"/>
    </source>
</evidence>
<feature type="domain" description="Regulatory protein YycH-like" evidence="2">
    <location>
        <begin position="41"/>
        <end position="244"/>
    </location>
</feature>
<sequence>MNFRRIQRIFLCGFIIVDLLIVGVFFQGIFRRWHQASVTPEQAQAVTLREMRAHGIKVPHLSTQPQKGSYVTVQADEFNTMPTIKRASVSIVDQQLNVTYDQPVKRSLATLKHQVLAGNQYHYDQKLSTNNRDVFTQLINGQPVLTSAGQLQFHRNQASVTGYSQGHLLKVTQLQQAAPTISQQQAVINLYRHNDLNDNAQIKDVRLGYAPLNAIDDPTLYGPVWQVKVWDKTANHLQTLMVSALTGTILQNDD</sequence>
<reference evidence="3 4" key="1">
    <citation type="journal article" date="2015" name="Genome Announc.">
        <title>Expanding the biotechnology potential of lactobacilli through comparative genomics of 213 strains and associated genera.</title>
        <authorList>
            <person name="Sun Z."/>
            <person name="Harris H.M."/>
            <person name="McCann A."/>
            <person name="Guo C."/>
            <person name="Argimon S."/>
            <person name="Zhang W."/>
            <person name="Yang X."/>
            <person name="Jeffery I.B."/>
            <person name="Cooney J.C."/>
            <person name="Kagawa T.F."/>
            <person name="Liu W."/>
            <person name="Song Y."/>
            <person name="Salvetti E."/>
            <person name="Wrobel A."/>
            <person name="Rasinkangas P."/>
            <person name="Parkhill J."/>
            <person name="Rea M.C."/>
            <person name="O'Sullivan O."/>
            <person name="Ritari J."/>
            <person name="Douillard F.P."/>
            <person name="Paul Ross R."/>
            <person name="Yang R."/>
            <person name="Briner A.E."/>
            <person name="Felis G.E."/>
            <person name="de Vos W.M."/>
            <person name="Barrangou R."/>
            <person name="Klaenhammer T.R."/>
            <person name="Caufield P.W."/>
            <person name="Cui Y."/>
            <person name="Zhang H."/>
            <person name="O'Toole P.W."/>
        </authorList>
    </citation>
    <scope>NUCLEOTIDE SEQUENCE [LARGE SCALE GENOMIC DNA]</scope>
    <source>
        <strain evidence="3 4">DSM 18793</strain>
    </source>
</reference>
<keyword evidence="1" id="KW-0812">Transmembrane</keyword>
<dbReference type="Proteomes" id="UP000051084">
    <property type="component" value="Unassembled WGS sequence"/>
</dbReference>
<keyword evidence="1" id="KW-0472">Membrane</keyword>
<dbReference type="Gene3D" id="2.40.128.690">
    <property type="entry name" value="YycH protein, domain 3-like"/>
    <property type="match status" value="1"/>
</dbReference>
<evidence type="ECO:0000313" key="3">
    <source>
        <dbReference type="EMBL" id="KRL96447.1"/>
    </source>
</evidence>
<name>A0A0R1UTG9_9LACO</name>
<evidence type="ECO:0000256" key="1">
    <source>
        <dbReference type="SAM" id="Phobius"/>
    </source>
</evidence>
<comment type="caution">
    <text evidence="3">The sequence shown here is derived from an EMBL/GenBank/DDBJ whole genome shotgun (WGS) entry which is preliminary data.</text>
</comment>
<feature type="transmembrane region" description="Helical" evidence="1">
    <location>
        <begin position="9"/>
        <end position="30"/>
    </location>
</feature>
<gene>
    <name evidence="3" type="ORF">FC21_GL001194</name>
</gene>
<organism evidence="3 4">
    <name type="scientific">Limosilactobacillus equigenerosi DSM 18793 = JCM 14505</name>
    <dbReference type="NCBI Taxonomy" id="1423742"/>
    <lineage>
        <taxon>Bacteria</taxon>
        <taxon>Bacillati</taxon>
        <taxon>Bacillota</taxon>
        <taxon>Bacilli</taxon>
        <taxon>Lactobacillales</taxon>
        <taxon>Lactobacillaceae</taxon>
        <taxon>Limosilactobacillus</taxon>
    </lineage>
</organism>
<dbReference type="STRING" id="417373.GCA_001570685_00052"/>
<dbReference type="RefSeq" id="WP_056995196.1">
    <property type="nucleotide sequence ID" value="NZ_AZGC01000005.1"/>
</dbReference>
<keyword evidence="1" id="KW-1133">Transmembrane helix</keyword>
<dbReference type="GO" id="GO:0016020">
    <property type="term" value="C:membrane"/>
    <property type="evidence" value="ECO:0007669"/>
    <property type="project" value="InterPro"/>
</dbReference>